<accession>A0ABT7VTZ3</accession>
<evidence type="ECO:0000313" key="2">
    <source>
        <dbReference type="Proteomes" id="UP001171945"/>
    </source>
</evidence>
<reference evidence="1" key="1">
    <citation type="submission" date="2023-06" db="EMBL/GenBank/DDBJ databases">
        <title>Uncultivated large filamentous bacteria from sulfidic sediments reveal new species and different genomic features in energy metabolism and defense.</title>
        <authorList>
            <person name="Fonseca A."/>
        </authorList>
    </citation>
    <scope>NUCLEOTIDE SEQUENCE</scope>
    <source>
        <strain evidence="1">HSG4</strain>
    </source>
</reference>
<gene>
    <name evidence="1" type="ORF">QUF54_06860</name>
</gene>
<dbReference type="Proteomes" id="UP001171945">
    <property type="component" value="Unassembled WGS sequence"/>
</dbReference>
<protein>
    <submittedName>
        <fullName evidence="1">Uncharacterized protein</fullName>
    </submittedName>
</protein>
<evidence type="ECO:0000313" key="1">
    <source>
        <dbReference type="EMBL" id="MDM8563055.1"/>
    </source>
</evidence>
<name>A0ABT7VTZ3_9GAMM</name>
<organism evidence="1 2">
    <name type="scientific">Candidatus Marithioploca araucensis</name>
    <dbReference type="NCBI Taxonomy" id="70273"/>
    <lineage>
        <taxon>Bacteria</taxon>
        <taxon>Pseudomonadati</taxon>
        <taxon>Pseudomonadota</taxon>
        <taxon>Gammaproteobacteria</taxon>
        <taxon>Thiotrichales</taxon>
        <taxon>Thiotrichaceae</taxon>
        <taxon>Candidatus Marithioploca</taxon>
    </lineage>
</organism>
<proteinExistence type="predicted"/>
<keyword evidence="2" id="KW-1185">Reference proteome</keyword>
<comment type="caution">
    <text evidence="1">The sequence shown here is derived from an EMBL/GenBank/DDBJ whole genome shotgun (WGS) entry which is preliminary data.</text>
</comment>
<dbReference type="EMBL" id="JAUCGM010000425">
    <property type="protein sequence ID" value="MDM8563055.1"/>
    <property type="molecule type" value="Genomic_DNA"/>
</dbReference>
<sequence length="197" mass="23259">MNTGWILQNSIHLLNEFCADRETFSFKTLAFLKLKRLKLQVNAELRELTIIVSTIQDYQTLRVDLMPEQRLYQLLCLHFKKVHILKGLLDEPVDKAIHLETLSLLCFAQSTELRHPQSMGARLRRALNIVLQGHTAVLWLHDENDVKYFKKLWRRARVKQLLDIHEIMHSYTSNKQLVKLWKINCFDDVESIVITIK</sequence>